<organism evidence="2">
    <name type="scientific">Caldithrix abyssi</name>
    <dbReference type="NCBI Taxonomy" id="187145"/>
    <lineage>
        <taxon>Bacteria</taxon>
        <taxon>Pseudomonadati</taxon>
        <taxon>Calditrichota</taxon>
        <taxon>Calditrichia</taxon>
        <taxon>Calditrichales</taxon>
        <taxon>Calditrichaceae</taxon>
        <taxon>Caldithrix</taxon>
    </lineage>
</organism>
<proteinExistence type="predicted"/>
<dbReference type="AlphaFoldDB" id="A0A7V1PU96"/>
<dbReference type="Pfam" id="PF13372">
    <property type="entry name" value="Alginate_exp"/>
    <property type="match status" value="1"/>
</dbReference>
<dbReference type="EMBL" id="DRLD01000171">
    <property type="protein sequence ID" value="HED10260.1"/>
    <property type="molecule type" value="Genomic_DNA"/>
</dbReference>
<name>A0A7V1PU96_CALAY</name>
<comment type="caution">
    <text evidence="2">The sequence shown here is derived from an EMBL/GenBank/DDBJ whole genome shotgun (WGS) entry which is preliminary data.</text>
</comment>
<evidence type="ECO:0000313" key="2">
    <source>
        <dbReference type="EMBL" id="HED10260.1"/>
    </source>
</evidence>
<dbReference type="Proteomes" id="UP000886005">
    <property type="component" value="Unassembled WGS sequence"/>
</dbReference>
<dbReference type="InterPro" id="IPR025388">
    <property type="entry name" value="Alginate_export_dom"/>
</dbReference>
<sequence>MFLSYFNLTGGIMKKIILTLLFISLSFAWAGDTFSLDLQSRTRFEANGKTFVKERGFDNYTYMRNRLGLSFKASETASAYVQIQDSRIMGSETATLGDGSADLLDFHQMYIEFRLPFDIPLSLKLGRFEANYGNQRLLGAVGWHNVGRSFDGLIARYNSDNFSLDFFNFKEKENNNLGDFGDKNVAGTWLRYTHNEQLSGNANIIWQRTQGPDQLSRINIGGDLAFNFSRIRGTVEANYQTGKNAAGYQNDISAWMLALFVQYIQEGAEVFPKIGLGIDYLSGDDKPGDDTYKTFNTLYATNHKFYGMSDMFLNLPRDTYGAGLNDMYVRSQIIKVNKFSADATFHLFYTAEDVYIAGKKENHFANELDLIINYVQSEHIKFQSGYSIVFPGKIFEAVKGKDPAHFFYFTTTFALK</sequence>
<protein>
    <recommendedName>
        <fullName evidence="1">Alginate export domain-containing protein</fullName>
    </recommendedName>
</protein>
<gene>
    <name evidence="2" type="ORF">ENJ10_06200</name>
</gene>
<feature type="domain" description="Alginate export" evidence="1">
    <location>
        <begin position="35"/>
        <end position="402"/>
    </location>
</feature>
<dbReference type="Gene3D" id="2.40.160.100">
    <property type="match status" value="1"/>
</dbReference>
<reference evidence="2" key="1">
    <citation type="journal article" date="2020" name="mSystems">
        <title>Genome- and Community-Level Interaction Insights into Carbon Utilization and Element Cycling Functions of Hydrothermarchaeota in Hydrothermal Sediment.</title>
        <authorList>
            <person name="Zhou Z."/>
            <person name="Liu Y."/>
            <person name="Xu W."/>
            <person name="Pan J."/>
            <person name="Luo Z.H."/>
            <person name="Li M."/>
        </authorList>
    </citation>
    <scope>NUCLEOTIDE SEQUENCE [LARGE SCALE GENOMIC DNA]</scope>
    <source>
        <strain evidence="2">HyVt-456</strain>
    </source>
</reference>
<evidence type="ECO:0000259" key="1">
    <source>
        <dbReference type="Pfam" id="PF13372"/>
    </source>
</evidence>
<dbReference type="InterPro" id="IPR053728">
    <property type="entry name" value="Alginate_Permeability_Chnl"/>
</dbReference>
<accession>A0A7V1PU96</accession>